<organism evidence="8 9">
    <name type="scientific">Naumovozyma dairenensis (strain ATCC 10597 / BCRC 20456 / CBS 421 / NBRC 0211 / NRRL Y-12639)</name>
    <name type="common">Saccharomyces dairenensis</name>
    <dbReference type="NCBI Taxonomy" id="1071378"/>
    <lineage>
        <taxon>Eukaryota</taxon>
        <taxon>Fungi</taxon>
        <taxon>Dikarya</taxon>
        <taxon>Ascomycota</taxon>
        <taxon>Saccharomycotina</taxon>
        <taxon>Saccharomycetes</taxon>
        <taxon>Saccharomycetales</taxon>
        <taxon>Saccharomycetaceae</taxon>
        <taxon>Naumovozyma</taxon>
    </lineage>
</organism>
<dbReference type="Proteomes" id="UP000000689">
    <property type="component" value="Chromosome 1"/>
</dbReference>
<dbReference type="SMART" id="SM00384">
    <property type="entry name" value="AT_hook"/>
    <property type="match status" value="2"/>
</dbReference>
<dbReference type="Pfam" id="PF04084">
    <property type="entry name" value="RecA-like_ORC2"/>
    <property type="match status" value="1"/>
</dbReference>
<feature type="compositionally biased region" description="Basic and acidic residues" evidence="5">
    <location>
        <begin position="52"/>
        <end position="82"/>
    </location>
</feature>
<dbReference type="GO" id="GO:0006267">
    <property type="term" value="P:pre-replicative complex assembly involved in nuclear cell cycle DNA replication"/>
    <property type="evidence" value="ECO:0007669"/>
    <property type="project" value="EnsemblFungi"/>
</dbReference>
<feature type="compositionally biased region" description="Basic residues" evidence="5">
    <location>
        <begin position="240"/>
        <end position="250"/>
    </location>
</feature>
<dbReference type="OMA" id="EFYKTQP"/>
<feature type="domain" description="Origin recognition complex subunit 2 RecA-like" evidence="6">
    <location>
        <begin position="390"/>
        <end position="586"/>
    </location>
</feature>
<dbReference type="GO" id="GO:0003682">
    <property type="term" value="F:chromatin binding"/>
    <property type="evidence" value="ECO:0007669"/>
    <property type="project" value="EnsemblFungi"/>
</dbReference>
<evidence type="ECO:0000259" key="6">
    <source>
        <dbReference type="Pfam" id="PF04084"/>
    </source>
</evidence>
<dbReference type="KEGG" id="ndi:NDAI_0A07430"/>
<feature type="compositionally biased region" description="Basic residues" evidence="5">
    <location>
        <begin position="163"/>
        <end position="172"/>
    </location>
</feature>
<dbReference type="GO" id="GO:0030466">
    <property type="term" value="P:silent mating-type cassette heterochromatin formation"/>
    <property type="evidence" value="ECO:0007669"/>
    <property type="project" value="EnsemblFungi"/>
</dbReference>
<feature type="domain" description="Origin recognition complex subunit 2 winged-helix" evidence="7">
    <location>
        <begin position="661"/>
        <end position="720"/>
    </location>
</feature>
<feature type="compositionally biased region" description="Polar residues" evidence="5">
    <location>
        <begin position="270"/>
        <end position="283"/>
    </location>
</feature>
<dbReference type="PANTHER" id="PTHR14052">
    <property type="entry name" value="ORIGIN RECOGNITION COMPLEX SUBUNIT 2"/>
    <property type="match status" value="1"/>
</dbReference>
<feature type="compositionally biased region" description="Basic and acidic residues" evidence="5">
    <location>
        <begin position="134"/>
        <end position="147"/>
    </location>
</feature>
<dbReference type="GO" id="GO:0000781">
    <property type="term" value="C:chromosome, telomeric region"/>
    <property type="evidence" value="ECO:0007669"/>
    <property type="project" value="GOC"/>
</dbReference>
<evidence type="ECO:0000256" key="2">
    <source>
        <dbReference type="ARBA" id="ARBA00007421"/>
    </source>
</evidence>
<dbReference type="GeneID" id="11494540"/>
<keyword evidence="3" id="KW-0235">DNA replication</keyword>
<dbReference type="AlphaFoldDB" id="G0W509"/>
<dbReference type="eggNOG" id="KOG2928">
    <property type="taxonomic scope" value="Eukaryota"/>
</dbReference>
<keyword evidence="4" id="KW-0539">Nucleus</keyword>
<comment type="subcellular location">
    <subcellularLocation>
        <location evidence="1">Nucleus</location>
    </subcellularLocation>
</comment>
<evidence type="ECO:0000313" key="9">
    <source>
        <dbReference type="Proteomes" id="UP000000689"/>
    </source>
</evidence>
<dbReference type="OrthoDB" id="346673at2759"/>
<accession>G0W509</accession>
<feature type="compositionally biased region" description="Low complexity" evidence="5">
    <location>
        <begin position="179"/>
        <end position="189"/>
    </location>
</feature>
<evidence type="ECO:0008006" key="10">
    <source>
        <dbReference type="Google" id="ProtNLM"/>
    </source>
</evidence>
<keyword evidence="9" id="KW-1185">Reference proteome</keyword>
<evidence type="ECO:0000313" key="8">
    <source>
        <dbReference type="EMBL" id="CCD22897.1"/>
    </source>
</evidence>
<dbReference type="GO" id="GO:0003688">
    <property type="term" value="F:DNA replication origin binding"/>
    <property type="evidence" value="ECO:0007669"/>
    <property type="project" value="EnsemblFungi"/>
</dbReference>
<dbReference type="HOGENOM" id="CLU_022671_0_0_1"/>
<proteinExistence type="inferred from homology"/>
<feature type="region of interest" description="Disordered" evidence="5">
    <location>
        <begin position="30"/>
        <end position="284"/>
    </location>
</feature>
<dbReference type="RefSeq" id="XP_003668140.1">
    <property type="nucleotide sequence ID" value="XM_003668092.1"/>
</dbReference>
<feature type="compositionally biased region" description="Basic residues" evidence="5">
    <location>
        <begin position="109"/>
        <end position="123"/>
    </location>
</feature>
<dbReference type="InterPro" id="IPR056772">
    <property type="entry name" value="RecA-like_ORC2"/>
</dbReference>
<evidence type="ECO:0000256" key="4">
    <source>
        <dbReference type="ARBA" id="ARBA00023242"/>
    </source>
</evidence>
<dbReference type="PANTHER" id="PTHR14052:SF0">
    <property type="entry name" value="ORIGIN RECOGNITION COMPLEX SUBUNIT 2"/>
    <property type="match status" value="1"/>
</dbReference>
<comment type="similarity">
    <text evidence="2">Belongs to the ORC2 family.</text>
</comment>
<protein>
    <recommendedName>
        <fullName evidence="10">Origin recognition complex subunit 2</fullName>
    </recommendedName>
</protein>
<dbReference type="GO" id="GO:0005656">
    <property type="term" value="C:nuclear pre-replicative complex"/>
    <property type="evidence" value="ECO:0007669"/>
    <property type="project" value="EnsemblFungi"/>
</dbReference>
<dbReference type="InterPro" id="IPR056773">
    <property type="entry name" value="WHD_ORC2"/>
</dbReference>
<dbReference type="GO" id="GO:0005664">
    <property type="term" value="C:nuclear origin of replication recognition complex"/>
    <property type="evidence" value="ECO:0007669"/>
    <property type="project" value="EnsemblFungi"/>
</dbReference>
<evidence type="ECO:0000256" key="1">
    <source>
        <dbReference type="ARBA" id="ARBA00004123"/>
    </source>
</evidence>
<dbReference type="EMBL" id="HE580267">
    <property type="protein sequence ID" value="CCD22897.1"/>
    <property type="molecule type" value="Genomic_DNA"/>
</dbReference>
<name>G0W509_NAUDC</name>
<reference evidence="8 9" key="1">
    <citation type="journal article" date="2011" name="Proc. Natl. Acad. Sci. U.S.A.">
        <title>Evolutionary erosion of yeast sex chromosomes by mating-type switching accidents.</title>
        <authorList>
            <person name="Gordon J.L."/>
            <person name="Armisen D."/>
            <person name="Proux-Wera E."/>
            <person name="Oheigeartaigh S.S."/>
            <person name="Byrne K.P."/>
            <person name="Wolfe K.H."/>
        </authorList>
    </citation>
    <scope>NUCLEOTIDE SEQUENCE [LARGE SCALE GENOMIC DNA]</scope>
    <source>
        <strain evidence="9">ATCC 10597 / BCRC 20456 / CBS 421 / NBRC 0211 / NRRL Y-12639</strain>
    </source>
</reference>
<dbReference type="GO" id="GO:0031261">
    <property type="term" value="C:DNA replication preinitiation complex"/>
    <property type="evidence" value="ECO:0007669"/>
    <property type="project" value="EnsemblFungi"/>
</dbReference>
<dbReference type="STRING" id="1071378.G0W509"/>
<dbReference type="GO" id="GO:0031509">
    <property type="term" value="P:subtelomeric heterochromatin formation"/>
    <property type="evidence" value="ECO:0007669"/>
    <property type="project" value="EnsemblFungi"/>
</dbReference>
<sequence length="733" mass="84419">MISDDIIGHDDILASPVKSTQYLRIYANSGSQNRHILNSPRKRRTVSPSKKNTNERIHLERPTEERENLIPKVRNESSKVEEEIPSTIPKKRGRPRKEPTELPEVKSPTPKKRGRPRKIHKKEPPKEEEEQEQREERKKTDSKEKRSTSPLSARISADNILPHSKRIPRKITQRNVLVSSDDSGATSDGDMTEDEVSSPVVSEPEVDIKKIQSFFPPPSAKQLKVTRKKSRASSNEKQSEKKRKQSKKRKYQEQGETGSDNEHEDEEQNSPDTPNKSSSTAHDFTSPLKKVIMDNLKHYKNVSSKSKLNLNKDFIPTALPNDTQYKKINWKNNSSSTFFDTAEGYFAQKKTVQKSSRSTSTMALAPDVTREEFALVTNIFNKEYLKKPREKLHLLQRKMFPQYWFELSQGFTLLFYGIGSKKSLLEEFSLKYLSPKLAYVREANNQKNESLSLSDIIKPPTDGIPCVVINGYNPTINYREVFSDISSILYPADLTRNDLKFWGNLVILQIQKMNEFYKTQPPDIKLIIVVHNLDGPVLRKAAFQTMLSSLAMIRQIAIVASVDHIYAPLLWDNTRAQNYNFIFHDVTDYRANEIESSFYDVMNLGRKEASTGVEGVKYVLQSLTLNSKKMYKLLLEKMIDNMETEAKNNKQIKVRGMRRGCLEVAIEFKEFVTSCTERFIASNEISLRSMLVEYVEHKMALLQKDKNGSEYLWVPFNYSEMKKLLQNVLSDLQ</sequence>
<evidence type="ECO:0000259" key="7">
    <source>
        <dbReference type="Pfam" id="PF24882"/>
    </source>
</evidence>
<dbReference type="InterPro" id="IPR017956">
    <property type="entry name" value="AT_hook_DNA-bd_motif"/>
</dbReference>
<evidence type="ECO:0000256" key="5">
    <source>
        <dbReference type="SAM" id="MobiDB-lite"/>
    </source>
</evidence>
<dbReference type="GO" id="GO:0006270">
    <property type="term" value="P:DNA replication initiation"/>
    <property type="evidence" value="ECO:0007669"/>
    <property type="project" value="EnsemblFungi"/>
</dbReference>
<dbReference type="InterPro" id="IPR007220">
    <property type="entry name" value="ORC2"/>
</dbReference>
<dbReference type="Pfam" id="PF24882">
    <property type="entry name" value="WHD_ORC2"/>
    <property type="match status" value="1"/>
</dbReference>
<evidence type="ECO:0000256" key="3">
    <source>
        <dbReference type="ARBA" id="ARBA00022705"/>
    </source>
</evidence>
<gene>
    <name evidence="8" type="primary">NDAI0A07430</name>
    <name evidence="8" type="ordered locus">NDAI_0A07430</name>
</gene>